<sequence>MKKFISIFSIFLLLSFSINISAVIAQQKVYAQGIYTAKDLNLSPNISPKIQNVSQNATVTLVIFDSNQLMQQAIRLKPQSQQYALLPIEYDYTFVIVGNGTLVFS</sequence>
<organism evidence="2 3">
    <name type="scientific">Candidatus Clostridium helianthi</name>
    <dbReference type="NCBI Taxonomy" id="3381660"/>
    <lineage>
        <taxon>Bacteria</taxon>
        <taxon>Bacillati</taxon>
        <taxon>Bacillota</taxon>
        <taxon>Clostridia</taxon>
        <taxon>Eubacteriales</taxon>
        <taxon>Clostridiaceae</taxon>
        <taxon>Clostridium</taxon>
    </lineage>
</organism>
<dbReference type="Proteomes" id="UP001623600">
    <property type="component" value="Unassembled WGS sequence"/>
</dbReference>
<dbReference type="EMBL" id="JBJIAB010000005">
    <property type="protein sequence ID" value="MFL0164527.1"/>
    <property type="molecule type" value="Genomic_DNA"/>
</dbReference>
<comment type="caution">
    <text evidence="2">The sequence shown here is derived from an EMBL/GenBank/DDBJ whole genome shotgun (WGS) entry which is preliminary data.</text>
</comment>
<keyword evidence="3" id="KW-1185">Reference proteome</keyword>
<feature type="signal peptide" evidence="1">
    <location>
        <begin position="1"/>
        <end position="21"/>
    </location>
</feature>
<evidence type="ECO:0000313" key="3">
    <source>
        <dbReference type="Proteomes" id="UP001623600"/>
    </source>
</evidence>
<keyword evidence="1" id="KW-0732">Signal</keyword>
<proteinExistence type="predicted"/>
<evidence type="ECO:0000256" key="1">
    <source>
        <dbReference type="SAM" id="SignalP"/>
    </source>
</evidence>
<accession>A0ABW8S157</accession>
<name>A0ABW8S157_9CLOT</name>
<dbReference type="RefSeq" id="WP_406760698.1">
    <property type="nucleotide sequence ID" value="NZ_JBJIAB010000005.1"/>
</dbReference>
<protein>
    <submittedName>
        <fullName evidence="2">Uncharacterized protein</fullName>
    </submittedName>
</protein>
<reference evidence="2 3" key="1">
    <citation type="submission" date="2024-11" db="EMBL/GenBank/DDBJ databases">
        <authorList>
            <person name="Heng Y.C."/>
            <person name="Lim A.C.H."/>
            <person name="Lee J.K.Y."/>
            <person name="Kittelmann S."/>
        </authorList>
    </citation>
    <scope>NUCLEOTIDE SEQUENCE [LARGE SCALE GENOMIC DNA]</scope>
    <source>
        <strain evidence="2 3">WILCCON 0112</strain>
    </source>
</reference>
<evidence type="ECO:0000313" key="2">
    <source>
        <dbReference type="EMBL" id="MFL0164527.1"/>
    </source>
</evidence>
<feature type="chain" id="PRO_5046599255" evidence="1">
    <location>
        <begin position="22"/>
        <end position="105"/>
    </location>
</feature>
<gene>
    <name evidence="2" type="ORF">ACJDTP_05510</name>
</gene>